<proteinExistence type="predicted"/>
<keyword evidence="1" id="KW-0233">DNA recombination</keyword>
<evidence type="ECO:0000313" key="4">
    <source>
        <dbReference type="Proteomes" id="UP000006671"/>
    </source>
</evidence>
<dbReference type="PANTHER" id="PTHR34605">
    <property type="entry name" value="PHAGE_INTEGRASE DOMAIN-CONTAINING PROTEIN"/>
    <property type="match status" value="1"/>
</dbReference>
<feature type="region of interest" description="Disordered" evidence="2">
    <location>
        <begin position="1"/>
        <end position="59"/>
    </location>
</feature>
<dbReference type="InterPro" id="IPR011010">
    <property type="entry name" value="DNA_brk_join_enz"/>
</dbReference>
<dbReference type="Gene3D" id="1.10.443.10">
    <property type="entry name" value="Intergrase catalytic core"/>
    <property type="match status" value="1"/>
</dbReference>
<dbReference type="InterPro" id="IPR013762">
    <property type="entry name" value="Integrase-like_cat_sf"/>
</dbReference>
<dbReference type="EMBL" id="GG739159">
    <property type="protein sequence ID" value="EFC35549.1"/>
    <property type="molecule type" value="Genomic_DNA"/>
</dbReference>
<dbReference type="OrthoDB" id="2681442at2759"/>
<evidence type="ECO:0000256" key="1">
    <source>
        <dbReference type="ARBA" id="ARBA00023172"/>
    </source>
</evidence>
<dbReference type="GO" id="GO:0003677">
    <property type="term" value="F:DNA binding"/>
    <property type="evidence" value="ECO:0007669"/>
    <property type="project" value="InterPro"/>
</dbReference>
<keyword evidence="4" id="KW-1185">Reference proteome</keyword>
<reference evidence="3 4" key="1">
    <citation type="journal article" date="2010" name="Cell">
        <title>The genome of Naegleria gruberi illuminates early eukaryotic versatility.</title>
        <authorList>
            <person name="Fritz-Laylin L.K."/>
            <person name="Prochnik S.E."/>
            <person name="Ginger M.L."/>
            <person name="Dacks J.B."/>
            <person name="Carpenter M.L."/>
            <person name="Field M.C."/>
            <person name="Kuo A."/>
            <person name="Paredez A."/>
            <person name="Chapman J."/>
            <person name="Pham J."/>
            <person name="Shu S."/>
            <person name="Neupane R."/>
            <person name="Cipriano M."/>
            <person name="Mancuso J."/>
            <person name="Tu H."/>
            <person name="Salamov A."/>
            <person name="Lindquist E."/>
            <person name="Shapiro H."/>
            <person name="Lucas S."/>
            <person name="Grigoriev I.V."/>
            <person name="Cande W.Z."/>
            <person name="Fulton C."/>
            <person name="Rokhsar D.S."/>
            <person name="Dawson S.C."/>
        </authorList>
    </citation>
    <scope>NUCLEOTIDE SEQUENCE [LARGE SCALE GENOMIC DNA]</scope>
    <source>
        <strain evidence="3 4">NEG-M</strain>
    </source>
</reference>
<dbReference type="InterPro" id="IPR052925">
    <property type="entry name" value="Phage_Integrase-like_Recomb"/>
</dbReference>
<evidence type="ECO:0000256" key="2">
    <source>
        <dbReference type="SAM" id="MobiDB-lite"/>
    </source>
</evidence>
<dbReference type="GO" id="GO:0006310">
    <property type="term" value="P:DNA recombination"/>
    <property type="evidence" value="ECO:0007669"/>
    <property type="project" value="UniProtKB-KW"/>
</dbReference>
<feature type="compositionally biased region" description="Polar residues" evidence="2">
    <location>
        <begin position="36"/>
        <end position="59"/>
    </location>
</feature>
<dbReference type="SUPFAM" id="SSF56349">
    <property type="entry name" value="DNA breaking-rejoining enzymes"/>
    <property type="match status" value="1"/>
</dbReference>
<organism evidence="4">
    <name type="scientific">Naegleria gruberi</name>
    <name type="common">Amoeba</name>
    <dbReference type="NCBI Taxonomy" id="5762"/>
    <lineage>
        <taxon>Eukaryota</taxon>
        <taxon>Discoba</taxon>
        <taxon>Heterolobosea</taxon>
        <taxon>Tetramitia</taxon>
        <taxon>Eutetramitia</taxon>
        <taxon>Vahlkampfiidae</taxon>
        <taxon>Naegleria</taxon>
    </lineage>
</organism>
<accession>D2W5V4</accession>
<dbReference type="GeneID" id="8859671"/>
<dbReference type="GO" id="GO:0015074">
    <property type="term" value="P:DNA integration"/>
    <property type="evidence" value="ECO:0007669"/>
    <property type="project" value="InterPro"/>
</dbReference>
<evidence type="ECO:0000313" key="3">
    <source>
        <dbReference type="EMBL" id="EFC35549.1"/>
    </source>
</evidence>
<protein>
    <submittedName>
        <fullName evidence="3">Predicted protein</fullName>
    </submittedName>
</protein>
<dbReference type="VEuPathDB" id="AmoebaDB:NAEGRDRAFT_60086"/>
<sequence>MVQTPSKANISNIRQRVSASKSSTSTYKSGYIPVTDNGSSASLPSVVDPTSKTLDNNQAGSEKNLDAILNAITSLGERIKHLEAVPPVLQQANQLDEDPDEESADEDFTGKHWGLTTIKEIRRNYEVGDRLSDGDVLSFVSAKTLRHYSSNEALLNRVQVLMARFESVIHNSRNYPRLQEIQSKGLQKMMEMLHLKSKLLQFALSHPLNVTNIIEITELVFLLSEVEKIFLEEGLFESNFDVANQFIQPFIQSNTFADITEKARQKKREKSVVKHAITSKIQKPLKMKEKFQKPSSHQDAYNNALVRVARQVRDFQFPGCSSAWQVVQAIRDLSILSSIAEKTFRTYNRIYGGFLWFINVFDLTIDDPIAIEYYISYLLINIQGYKAKTVQAAIQFFANLDGKPITISASYSKVKKGVLKLYTLSDKVSLQRDPITVKHLTDYVKCKDKVDNFTFRLTSAILVVGFRLFARPGEVARLKWSYIKVLKNGKIKIDLSGHKTDFFLIEKPITIDKNTKNPSLCPITLLNSYMDLVREFKDDDSPLFSYENNKFLDSNDISKILKNAVGMVDQDVRVSGHSIRIGAITEGLRKGVSTSDLMVGARHKKTNSLFPYLRSEGLAGKNFTDTLFSLD</sequence>
<dbReference type="RefSeq" id="XP_002668293.1">
    <property type="nucleotide sequence ID" value="XM_002668247.1"/>
</dbReference>
<dbReference type="InParanoid" id="D2W5V4"/>
<dbReference type="KEGG" id="ngr:NAEGRDRAFT_60086"/>
<dbReference type="Proteomes" id="UP000006671">
    <property type="component" value="Unassembled WGS sequence"/>
</dbReference>
<gene>
    <name evidence="3" type="ORF">NAEGRDRAFT_60086</name>
</gene>
<dbReference type="PANTHER" id="PTHR34605:SF4">
    <property type="entry name" value="DNA ADENINE METHYLTRANSFERASE"/>
    <property type="match status" value="1"/>
</dbReference>
<dbReference type="AlphaFoldDB" id="D2W5V4"/>
<feature type="compositionally biased region" description="Polar residues" evidence="2">
    <location>
        <begin position="1"/>
        <end position="17"/>
    </location>
</feature>
<feature type="compositionally biased region" description="Low complexity" evidence="2">
    <location>
        <begin position="18"/>
        <end position="29"/>
    </location>
</feature>
<name>D2W5V4_NAEGR</name>